<dbReference type="Gene3D" id="2.60.120.10">
    <property type="entry name" value="Jelly Rolls"/>
    <property type="match status" value="1"/>
</dbReference>
<gene>
    <name evidence="2" type="ORF">J3495_11035</name>
</gene>
<comment type="caution">
    <text evidence="2">The sequence shown here is derived from an EMBL/GenBank/DDBJ whole genome shotgun (WGS) entry which is preliminary data.</text>
</comment>
<dbReference type="InterPro" id="IPR014710">
    <property type="entry name" value="RmlC-like_jellyroll"/>
</dbReference>
<dbReference type="RefSeq" id="WP_210666614.1">
    <property type="nucleotide sequence ID" value="NZ_JAGFBV010000016.1"/>
</dbReference>
<proteinExistence type="predicted"/>
<dbReference type="CDD" id="cd00038">
    <property type="entry name" value="CAP_ED"/>
    <property type="match status" value="1"/>
</dbReference>
<feature type="domain" description="Cyclic nucleotide-binding" evidence="1">
    <location>
        <begin position="25"/>
        <end position="71"/>
    </location>
</feature>
<keyword evidence="3" id="KW-1185">Reference proteome</keyword>
<organism evidence="2 3">
    <name type="scientific">Flavobacterium geliluteum</name>
    <dbReference type="NCBI Taxonomy" id="2816120"/>
    <lineage>
        <taxon>Bacteria</taxon>
        <taxon>Pseudomonadati</taxon>
        <taxon>Bacteroidota</taxon>
        <taxon>Flavobacteriia</taxon>
        <taxon>Flavobacteriales</taxon>
        <taxon>Flavobacteriaceae</taxon>
        <taxon>Flavobacterium</taxon>
    </lineage>
</organism>
<dbReference type="InterPro" id="IPR000595">
    <property type="entry name" value="cNMP-bd_dom"/>
</dbReference>
<sequence>MSIALQNTELSEKELRQIVIDFISNFGMLTSEEIEALADLIQVKQFKKGTFLYKEGENWDNCYCILKGALREFVLVDGVEKTIHFFFEYESAVKFTCHQYKNLADSSLICLEDSIVIVGNYDPVQEAEIYKKFPNLQEITRMATEQDFGKMQDFLSSFMTSTPTQRYEDLITTRPDILQRVPLHQIASYIGVTPESLSRIRKKIVSK</sequence>
<dbReference type="SUPFAM" id="SSF51206">
    <property type="entry name" value="cAMP-binding domain-like"/>
    <property type="match status" value="1"/>
</dbReference>
<reference evidence="2 3" key="1">
    <citation type="submission" date="2021-03" db="EMBL/GenBank/DDBJ databases">
        <title>Flavobacterium Flabelliformis Sp. Nov. And Flavobacterium Geliluteum Sp. Nov., Two Novel Multidrug Resistant Psychrophilic Species Isolated From Antarctica.</title>
        <authorList>
            <person name="Kralova S."/>
            <person name="Busse H.J."/>
            <person name="Bezdicek M."/>
            <person name="Nykrynova M."/>
            <person name="Kroupova E."/>
            <person name="Krsek D."/>
            <person name="Sedlacek I."/>
        </authorList>
    </citation>
    <scope>NUCLEOTIDE SEQUENCE [LARGE SCALE GENOMIC DNA]</scope>
    <source>
        <strain evidence="2 3">P7388</strain>
    </source>
</reference>
<dbReference type="PROSITE" id="PS50042">
    <property type="entry name" value="CNMP_BINDING_3"/>
    <property type="match status" value="1"/>
</dbReference>
<accession>A0A940XAX1</accession>
<protein>
    <submittedName>
        <fullName evidence="2">Crp/Fnr family transcriptional regulator</fullName>
    </submittedName>
</protein>
<name>A0A940XAX1_9FLAO</name>
<dbReference type="AlphaFoldDB" id="A0A940XAX1"/>
<evidence type="ECO:0000259" key="1">
    <source>
        <dbReference type="PROSITE" id="PS50042"/>
    </source>
</evidence>
<dbReference type="InterPro" id="IPR018490">
    <property type="entry name" value="cNMP-bd_dom_sf"/>
</dbReference>
<evidence type="ECO:0000313" key="2">
    <source>
        <dbReference type="EMBL" id="MBP4138621.1"/>
    </source>
</evidence>
<dbReference type="Proteomes" id="UP000675047">
    <property type="component" value="Unassembled WGS sequence"/>
</dbReference>
<evidence type="ECO:0000313" key="3">
    <source>
        <dbReference type="Proteomes" id="UP000675047"/>
    </source>
</evidence>
<dbReference type="EMBL" id="JAGFBV010000016">
    <property type="protein sequence ID" value="MBP4138621.1"/>
    <property type="molecule type" value="Genomic_DNA"/>
</dbReference>